<keyword evidence="2" id="KW-1185">Reference proteome</keyword>
<dbReference type="Proteomes" id="UP000737018">
    <property type="component" value="Unassembled WGS sequence"/>
</dbReference>
<proteinExistence type="predicted"/>
<organism evidence="1 2">
    <name type="scientific">Castanea mollissima</name>
    <name type="common">Chinese chestnut</name>
    <dbReference type="NCBI Taxonomy" id="60419"/>
    <lineage>
        <taxon>Eukaryota</taxon>
        <taxon>Viridiplantae</taxon>
        <taxon>Streptophyta</taxon>
        <taxon>Embryophyta</taxon>
        <taxon>Tracheophyta</taxon>
        <taxon>Spermatophyta</taxon>
        <taxon>Magnoliopsida</taxon>
        <taxon>eudicotyledons</taxon>
        <taxon>Gunneridae</taxon>
        <taxon>Pentapetalae</taxon>
        <taxon>rosids</taxon>
        <taxon>fabids</taxon>
        <taxon>Fagales</taxon>
        <taxon>Fagaceae</taxon>
        <taxon>Castanea</taxon>
    </lineage>
</organism>
<protein>
    <submittedName>
        <fullName evidence="1">Uncharacterized protein</fullName>
    </submittedName>
</protein>
<evidence type="ECO:0000313" key="1">
    <source>
        <dbReference type="EMBL" id="KAF3956129.1"/>
    </source>
</evidence>
<evidence type="ECO:0000313" key="2">
    <source>
        <dbReference type="Proteomes" id="UP000737018"/>
    </source>
</evidence>
<reference evidence="1" key="1">
    <citation type="submission" date="2020-03" db="EMBL/GenBank/DDBJ databases">
        <title>Castanea mollissima Vanexum genome sequencing.</title>
        <authorList>
            <person name="Staton M."/>
        </authorList>
    </citation>
    <scope>NUCLEOTIDE SEQUENCE</scope>
    <source>
        <tissue evidence="1">Leaf</tissue>
    </source>
</reference>
<comment type="caution">
    <text evidence="1">The sequence shown here is derived from an EMBL/GenBank/DDBJ whole genome shotgun (WGS) entry which is preliminary data.</text>
</comment>
<accession>A0A8J4VNG2</accession>
<gene>
    <name evidence="1" type="ORF">CMV_018719</name>
</gene>
<sequence>MSLQDLGGPCDHQSGANCEAATTSAATQEALVGAALKAKSLGYFRILFLCSNSSIVQGFRLVTQNVTRWQEKTDCRSFSFTTAGPCL</sequence>
<dbReference type="AlphaFoldDB" id="A0A8J4VNG2"/>
<dbReference type="EMBL" id="JRKL02003187">
    <property type="protein sequence ID" value="KAF3956129.1"/>
    <property type="molecule type" value="Genomic_DNA"/>
</dbReference>
<name>A0A8J4VNG2_9ROSI</name>